<proteinExistence type="predicted"/>
<name>A0A5C7B0M0_9BACT</name>
<protein>
    <submittedName>
        <fullName evidence="1">Gliding motility lipoprotein GldH</fullName>
    </submittedName>
</protein>
<comment type="caution">
    <text evidence="1">The sequence shown here is derived from an EMBL/GenBank/DDBJ whole genome shotgun (WGS) entry which is preliminary data.</text>
</comment>
<gene>
    <name evidence="1" type="ORF">ESV85_09130</name>
</gene>
<evidence type="ECO:0000313" key="1">
    <source>
        <dbReference type="EMBL" id="TXE12195.1"/>
    </source>
</evidence>
<dbReference type="AlphaFoldDB" id="A0A5C7B0M0"/>
<dbReference type="Pfam" id="PF14109">
    <property type="entry name" value="GldH_lipo"/>
    <property type="match status" value="1"/>
</dbReference>
<dbReference type="Proteomes" id="UP000321935">
    <property type="component" value="Unassembled WGS sequence"/>
</dbReference>
<dbReference type="InterPro" id="IPR020018">
    <property type="entry name" value="Motility-assoc_lipoprot_GldH"/>
</dbReference>
<dbReference type="EMBL" id="VORW01000004">
    <property type="protein sequence ID" value="TXE12195.1"/>
    <property type="molecule type" value="Genomic_DNA"/>
</dbReference>
<evidence type="ECO:0000313" key="2">
    <source>
        <dbReference type="Proteomes" id="UP000321935"/>
    </source>
</evidence>
<keyword evidence="1" id="KW-0449">Lipoprotein</keyword>
<organism evidence="1 2">
    <name type="scientific">Algoriphagus aquimarinus</name>
    <dbReference type="NCBI Taxonomy" id="237018"/>
    <lineage>
        <taxon>Bacteria</taxon>
        <taxon>Pseudomonadati</taxon>
        <taxon>Bacteroidota</taxon>
        <taxon>Cytophagia</taxon>
        <taxon>Cytophagales</taxon>
        <taxon>Cyclobacteriaceae</taxon>
        <taxon>Algoriphagus</taxon>
    </lineage>
</organism>
<accession>A0A5C7B0M0</accession>
<reference evidence="1 2" key="1">
    <citation type="submission" date="2019-08" db="EMBL/GenBank/DDBJ databases">
        <title>Genomes sequence of Algoriphagus aquimarinus ACAM450.</title>
        <authorList>
            <person name="Bowman J.P."/>
        </authorList>
    </citation>
    <scope>NUCLEOTIDE SEQUENCE [LARGE SCALE GENOMIC DNA]</scope>
    <source>
        <strain evidence="1 2">ACAM 450</strain>
    </source>
</reference>
<dbReference type="OrthoDB" id="982482at2"/>
<sequence length="195" mass="22122">MCKSQNLLKATQGMLMQETLLQNHRERRNFHQEKTKGLIQINLGMNKVNYCLLVLLILVSGACTDGRIYEDFKSLPNQNWGVSDSLIFDLQEVELINTPDLVAVKFNEDYSFSNCYIRIISKDSVGVILDNTLVNLILFDPKSGEPLGEGFGNSYTRYDTLPFLFDQSTKSVTLLQYMRQDQLSGVEAVGIKILK</sequence>